<dbReference type="PANTHER" id="PTHR30298">
    <property type="entry name" value="H REPEAT-ASSOCIATED PREDICTED TRANSPOSASE"/>
    <property type="match status" value="1"/>
</dbReference>
<dbReference type="InterPro" id="IPR002559">
    <property type="entry name" value="Transposase_11"/>
</dbReference>
<evidence type="ECO:0000259" key="1">
    <source>
        <dbReference type="Pfam" id="PF01609"/>
    </source>
</evidence>
<comment type="caution">
    <text evidence="2">The sequence shown here is derived from an EMBL/GenBank/DDBJ whole genome shotgun (WGS) entry which is preliminary data.</text>
</comment>
<protein>
    <submittedName>
        <fullName evidence="2">Transposase YbfD/YdcC associated with H repeats</fullName>
    </submittedName>
</protein>
<dbReference type="EMBL" id="JAMTCS010000001">
    <property type="protein sequence ID" value="MCP2263297.1"/>
    <property type="molecule type" value="Genomic_DNA"/>
</dbReference>
<gene>
    <name evidence="2" type="ORF">APR03_000620</name>
</gene>
<evidence type="ECO:0000313" key="2">
    <source>
        <dbReference type="EMBL" id="MCP2263297.1"/>
    </source>
</evidence>
<proteinExistence type="predicted"/>
<accession>A0A9X2JUC3</accession>
<dbReference type="GO" id="GO:0006313">
    <property type="term" value="P:DNA transposition"/>
    <property type="evidence" value="ECO:0007669"/>
    <property type="project" value="InterPro"/>
</dbReference>
<dbReference type="InterPro" id="IPR051698">
    <property type="entry name" value="Transposase_11-like"/>
</dbReference>
<keyword evidence="3" id="KW-1185">Reference proteome</keyword>
<evidence type="ECO:0000313" key="3">
    <source>
        <dbReference type="Proteomes" id="UP001139493"/>
    </source>
</evidence>
<sequence>MGTSKVGDEIGAVGHAVTRLIDRWGSLAGIVLVADAKHTQHRLVDQVSGAGGWWVLPVKENQPGIHTRVTALPWSDLTAAAVERGTGHGRRETRTIRVIQAPDHVDLGLAGAIQVIRIGRHILRKKNLTAEPAWTRETAYFLTNLPAHLADPAFLARIVRSHWRIENQLHCVRDTAYDEDRHTARTSNGPVNLACLRNTAISRHRLTGASNIRKRLRACARHAHRALHALTTRQVQDQL</sequence>
<dbReference type="Proteomes" id="UP001139493">
    <property type="component" value="Unassembled WGS sequence"/>
</dbReference>
<dbReference type="Pfam" id="PF01609">
    <property type="entry name" value="DDE_Tnp_1"/>
    <property type="match status" value="1"/>
</dbReference>
<dbReference type="NCBIfam" id="NF033564">
    <property type="entry name" value="transpos_ISAs1"/>
    <property type="match status" value="1"/>
</dbReference>
<dbReference type="AlphaFoldDB" id="A0A9X2JUC3"/>
<name>A0A9X2JUC3_9MICO</name>
<reference evidence="2" key="1">
    <citation type="submission" date="2022-06" db="EMBL/GenBank/DDBJ databases">
        <title>Genomic Encyclopedia of Archaeal and Bacterial Type Strains, Phase II (KMG-II): from individual species to whole genera.</title>
        <authorList>
            <person name="Goeker M."/>
        </authorList>
    </citation>
    <scope>NUCLEOTIDE SEQUENCE</scope>
    <source>
        <strain evidence="2">DSM 26652</strain>
    </source>
</reference>
<dbReference type="GO" id="GO:0003677">
    <property type="term" value="F:DNA binding"/>
    <property type="evidence" value="ECO:0007669"/>
    <property type="project" value="InterPro"/>
</dbReference>
<organism evidence="2 3">
    <name type="scientific">Promicromonospora thailandica</name>
    <dbReference type="NCBI Taxonomy" id="765201"/>
    <lineage>
        <taxon>Bacteria</taxon>
        <taxon>Bacillati</taxon>
        <taxon>Actinomycetota</taxon>
        <taxon>Actinomycetes</taxon>
        <taxon>Micrococcales</taxon>
        <taxon>Promicromonosporaceae</taxon>
        <taxon>Promicromonospora</taxon>
    </lineage>
</organism>
<dbReference type="GO" id="GO:0004803">
    <property type="term" value="F:transposase activity"/>
    <property type="evidence" value="ECO:0007669"/>
    <property type="project" value="InterPro"/>
</dbReference>
<dbReference type="PANTHER" id="PTHR30298:SF0">
    <property type="entry name" value="PROTEIN YBFL-RELATED"/>
    <property type="match status" value="1"/>
</dbReference>
<feature type="domain" description="Transposase IS4-like" evidence="1">
    <location>
        <begin position="15"/>
        <end position="201"/>
    </location>
</feature>
<dbReference type="InterPro" id="IPR047647">
    <property type="entry name" value="ISAs1_transpos"/>
</dbReference>